<feature type="region of interest" description="Disordered" evidence="1">
    <location>
        <begin position="142"/>
        <end position="362"/>
    </location>
</feature>
<reference evidence="2" key="1">
    <citation type="journal article" date="2023" name="Mol. Phylogenet. Evol.">
        <title>Genome-scale phylogeny and comparative genomics of the fungal order Sordariales.</title>
        <authorList>
            <person name="Hensen N."/>
            <person name="Bonometti L."/>
            <person name="Westerberg I."/>
            <person name="Brannstrom I.O."/>
            <person name="Guillou S."/>
            <person name="Cros-Aarteil S."/>
            <person name="Calhoun S."/>
            <person name="Haridas S."/>
            <person name="Kuo A."/>
            <person name="Mondo S."/>
            <person name="Pangilinan J."/>
            <person name="Riley R."/>
            <person name="LaButti K."/>
            <person name="Andreopoulos B."/>
            <person name="Lipzen A."/>
            <person name="Chen C."/>
            <person name="Yan M."/>
            <person name="Daum C."/>
            <person name="Ng V."/>
            <person name="Clum A."/>
            <person name="Steindorff A."/>
            <person name="Ohm R.A."/>
            <person name="Martin F."/>
            <person name="Silar P."/>
            <person name="Natvig D.O."/>
            <person name="Lalanne C."/>
            <person name="Gautier V."/>
            <person name="Ament-Velasquez S.L."/>
            <person name="Kruys A."/>
            <person name="Hutchinson M.I."/>
            <person name="Powell A.J."/>
            <person name="Barry K."/>
            <person name="Miller A.N."/>
            <person name="Grigoriev I.V."/>
            <person name="Debuchy R."/>
            <person name="Gladieux P."/>
            <person name="Hiltunen Thoren M."/>
            <person name="Johannesson H."/>
        </authorList>
    </citation>
    <scope>NUCLEOTIDE SEQUENCE</scope>
    <source>
        <strain evidence="2">CBS 359.72</strain>
    </source>
</reference>
<feature type="compositionally biased region" description="Polar residues" evidence="1">
    <location>
        <begin position="70"/>
        <end position="86"/>
    </location>
</feature>
<evidence type="ECO:0000256" key="1">
    <source>
        <dbReference type="SAM" id="MobiDB-lite"/>
    </source>
</evidence>
<evidence type="ECO:0000313" key="3">
    <source>
        <dbReference type="Proteomes" id="UP001303647"/>
    </source>
</evidence>
<dbReference type="EMBL" id="MU857698">
    <property type="protein sequence ID" value="KAK4245540.1"/>
    <property type="molecule type" value="Genomic_DNA"/>
</dbReference>
<feature type="compositionally biased region" description="Low complexity" evidence="1">
    <location>
        <begin position="347"/>
        <end position="359"/>
    </location>
</feature>
<dbReference type="AlphaFoldDB" id="A0AAN7HL58"/>
<gene>
    <name evidence="2" type="ORF">C7999DRAFT_16272</name>
</gene>
<feature type="compositionally biased region" description="Basic and acidic residues" evidence="1">
    <location>
        <begin position="270"/>
        <end position="283"/>
    </location>
</feature>
<proteinExistence type="predicted"/>
<reference evidence="2" key="2">
    <citation type="submission" date="2023-05" db="EMBL/GenBank/DDBJ databases">
        <authorList>
            <consortium name="Lawrence Berkeley National Laboratory"/>
            <person name="Steindorff A."/>
            <person name="Hensen N."/>
            <person name="Bonometti L."/>
            <person name="Westerberg I."/>
            <person name="Brannstrom I.O."/>
            <person name="Guillou S."/>
            <person name="Cros-Aarteil S."/>
            <person name="Calhoun S."/>
            <person name="Haridas S."/>
            <person name="Kuo A."/>
            <person name="Mondo S."/>
            <person name="Pangilinan J."/>
            <person name="Riley R."/>
            <person name="Labutti K."/>
            <person name="Andreopoulos B."/>
            <person name="Lipzen A."/>
            <person name="Chen C."/>
            <person name="Yanf M."/>
            <person name="Daum C."/>
            <person name="Ng V."/>
            <person name="Clum A."/>
            <person name="Ohm R."/>
            <person name="Martin F."/>
            <person name="Silar P."/>
            <person name="Natvig D."/>
            <person name="Lalanne C."/>
            <person name="Gautier V."/>
            <person name="Ament-Velasquez S.L."/>
            <person name="Kruys A."/>
            <person name="Hutchinson M.I."/>
            <person name="Powell A.J."/>
            <person name="Barry K."/>
            <person name="Miller A.N."/>
            <person name="Grigoriev I.V."/>
            <person name="Debuchy R."/>
            <person name="Gladieux P."/>
            <person name="Thoren M.H."/>
            <person name="Johannesson H."/>
        </authorList>
    </citation>
    <scope>NUCLEOTIDE SEQUENCE</scope>
    <source>
        <strain evidence="2">CBS 359.72</strain>
    </source>
</reference>
<feature type="compositionally biased region" description="Basic and acidic residues" evidence="1">
    <location>
        <begin position="308"/>
        <end position="324"/>
    </location>
</feature>
<feature type="region of interest" description="Disordered" evidence="1">
    <location>
        <begin position="409"/>
        <end position="448"/>
    </location>
</feature>
<sequence length="448" mass="48677">METIHESKQKVSGPPGVLPEAALFSVVKPNQWTTDVVVSATMGNLTGRSSSLRTPLSRKTSFRVREWTKRSNSSRTTPSTGLSASESLKSHIKHLGGGRLDQVEVQGTANNTTLLAPFPARGLRRRASSIDSRTTQWLDFYTSTPEASKSPSKSPSKPQPKPGSLDGDDDREPQGQRQRAGSNSDLRPAPLRVPSSERQRENSGAANTSPKPLGRKDSKWKPLPTLPAQRASVEKSATGTMTHDEDGTASSSPRAWESDPAATSSPLIQEGDHSSQLDNDEPRQPLPTFRFDSPPPTPDSSAGGAARVHADHLQDQGRQKDQHHQSGTATTTDAPTDSKTSQGRHQPVLAAAVPAPKPAGVRHTRRERVWLHVNYRGEAPFLWAWGLDIARLSDRLEGLVILRELMQAEDEEEENDEGGRQRRKGEGRGAGETQGAARAAFQEPMTLI</sequence>
<protein>
    <submittedName>
        <fullName evidence="2">Uncharacterized protein</fullName>
    </submittedName>
</protein>
<feature type="compositionally biased region" description="Basic and acidic residues" evidence="1">
    <location>
        <begin position="417"/>
        <end position="429"/>
    </location>
</feature>
<organism evidence="2 3">
    <name type="scientific">Corynascus novoguineensis</name>
    <dbReference type="NCBI Taxonomy" id="1126955"/>
    <lineage>
        <taxon>Eukaryota</taxon>
        <taxon>Fungi</taxon>
        <taxon>Dikarya</taxon>
        <taxon>Ascomycota</taxon>
        <taxon>Pezizomycotina</taxon>
        <taxon>Sordariomycetes</taxon>
        <taxon>Sordariomycetidae</taxon>
        <taxon>Sordariales</taxon>
        <taxon>Chaetomiaceae</taxon>
        <taxon>Corynascus</taxon>
    </lineage>
</organism>
<comment type="caution">
    <text evidence="2">The sequence shown here is derived from an EMBL/GenBank/DDBJ whole genome shotgun (WGS) entry which is preliminary data.</text>
</comment>
<accession>A0AAN7HL58</accession>
<feature type="compositionally biased region" description="Polar residues" evidence="1">
    <location>
        <begin position="175"/>
        <end position="185"/>
    </location>
</feature>
<feature type="compositionally biased region" description="Polar residues" evidence="1">
    <location>
        <begin position="325"/>
        <end position="344"/>
    </location>
</feature>
<name>A0AAN7HL58_9PEZI</name>
<feature type="region of interest" description="Disordered" evidence="1">
    <location>
        <begin position="63"/>
        <end position="86"/>
    </location>
</feature>
<dbReference type="Proteomes" id="UP001303647">
    <property type="component" value="Unassembled WGS sequence"/>
</dbReference>
<evidence type="ECO:0000313" key="2">
    <source>
        <dbReference type="EMBL" id="KAK4245540.1"/>
    </source>
</evidence>
<keyword evidence="3" id="KW-1185">Reference proteome</keyword>